<dbReference type="EMBL" id="JARYMX010000006">
    <property type="protein sequence ID" value="KAJ9544589.1"/>
    <property type="molecule type" value="Genomic_DNA"/>
</dbReference>
<evidence type="ECO:0000313" key="3">
    <source>
        <dbReference type="Proteomes" id="UP001172457"/>
    </source>
</evidence>
<feature type="region of interest" description="Disordered" evidence="1">
    <location>
        <begin position="158"/>
        <end position="224"/>
    </location>
</feature>
<evidence type="ECO:0008006" key="4">
    <source>
        <dbReference type="Google" id="ProtNLM"/>
    </source>
</evidence>
<keyword evidence="3" id="KW-1185">Reference proteome</keyword>
<reference evidence="2" key="1">
    <citation type="submission" date="2023-03" db="EMBL/GenBank/DDBJ databases">
        <title>Chromosome-scale reference genome and RAD-based genetic map of yellow starthistle (Centaurea solstitialis) reveal putative structural variation and QTLs associated with invader traits.</title>
        <authorList>
            <person name="Reatini B."/>
            <person name="Cang F.A."/>
            <person name="Jiang Q."/>
            <person name="Mckibben M.T.W."/>
            <person name="Barker M.S."/>
            <person name="Rieseberg L.H."/>
            <person name="Dlugosch K.M."/>
        </authorList>
    </citation>
    <scope>NUCLEOTIDE SEQUENCE</scope>
    <source>
        <strain evidence="2">CAN-66</strain>
        <tissue evidence="2">Leaf</tissue>
    </source>
</reference>
<dbReference type="AlphaFoldDB" id="A0AA38SKU7"/>
<evidence type="ECO:0000256" key="1">
    <source>
        <dbReference type="SAM" id="MobiDB-lite"/>
    </source>
</evidence>
<accession>A0AA38SKU7</accession>
<comment type="caution">
    <text evidence="2">The sequence shown here is derived from an EMBL/GenBank/DDBJ whole genome shotgun (WGS) entry which is preliminary data.</text>
</comment>
<feature type="compositionally biased region" description="Low complexity" evidence="1">
    <location>
        <begin position="158"/>
        <end position="174"/>
    </location>
</feature>
<gene>
    <name evidence="2" type="ORF">OSB04_024296</name>
</gene>
<proteinExistence type="predicted"/>
<evidence type="ECO:0000313" key="2">
    <source>
        <dbReference type="EMBL" id="KAJ9544589.1"/>
    </source>
</evidence>
<sequence>MAAENGIVERHFNTQESNAGKLSIKWEGPYVISKVVGNGAYRLTTMEGMEIPRSWNAHHLKRYRTINRMDRTINANIARFNCMLIAGIARQKSHESQVNCCNARLLRKSASPFASRTNTLMSTKETFLNLSLRTFNQMHAKTKALTHDTGSYDYKSYSTEASTEGGSTTGVSSVTGGGTEADPEALTTSSSTLAPSVSTIFSPSTAASSSKPLRSSSSRRSSDPIIRTKAATSSFAIFVEMVPEATRRISAARATTRARAASSSSSWILDDNTSSLSAFSYRTTSSSFPSSFVRSKAIFSRSRCST</sequence>
<feature type="compositionally biased region" description="Low complexity" evidence="1">
    <location>
        <begin position="208"/>
        <end position="219"/>
    </location>
</feature>
<protein>
    <recommendedName>
        <fullName evidence="4">Reverse transcriptase domain-containing protein</fullName>
    </recommendedName>
</protein>
<feature type="compositionally biased region" description="Low complexity" evidence="1">
    <location>
        <begin position="185"/>
        <end position="199"/>
    </location>
</feature>
<organism evidence="2 3">
    <name type="scientific">Centaurea solstitialis</name>
    <name type="common">yellow star-thistle</name>
    <dbReference type="NCBI Taxonomy" id="347529"/>
    <lineage>
        <taxon>Eukaryota</taxon>
        <taxon>Viridiplantae</taxon>
        <taxon>Streptophyta</taxon>
        <taxon>Embryophyta</taxon>
        <taxon>Tracheophyta</taxon>
        <taxon>Spermatophyta</taxon>
        <taxon>Magnoliopsida</taxon>
        <taxon>eudicotyledons</taxon>
        <taxon>Gunneridae</taxon>
        <taxon>Pentapetalae</taxon>
        <taxon>asterids</taxon>
        <taxon>campanulids</taxon>
        <taxon>Asterales</taxon>
        <taxon>Asteraceae</taxon>
        <taxon>Carduoideae</taxon>
        <taxon>Cardueae</taxon>
        <taxon>Centaureinae</taxon>
        <taxon>Centaurea</taxon>
    </lineage>
</organism>
<dbReference type="Proteomes" id="UP001172457">
    <property type="component" value="Chromosome 6"/>
</dbReference>
<name>A0AA38SKU7_9ASTR</name>